<dbReference type="InterPro" id="IPR025348">
    <property type="entry name" value="DUF4252"/>
</dbReference>
<sequence>MKNLAFSFVLFLVSNVIFSQSVFDKFEDKDGVTSVIVNKKMFELMGKMSIDAKEKDAQQYLNLLKKLENLKVFTTNDVKVAADMKATVASYLKSNPLEELMRVNDSGKKVNIYIKSSGNGEIVKELLMFIDETTGQEHQTVVLSLIGNFDLNEISALTEKMSLPGGDELKKASKK</sequence>
<gene>
    <name evidence="2" type="ORF">DI487_02380</name>
</gene>
<organism evidence="2 3">
    <name type="scientific">Flavobacterium sediminis</name>
    <dbReference type="NCBI Taxonomy" id="2201181"/>
    <lineage>
        <taxon>Bacteria</taxon>
        <taxon>Pseudomonadati</taxon>
        <taxon>Bacteroidota</taxon>
        <taxon>Flavobacteriia</taxon>
        <taxon>Flavobacteriales</taxon>
        <taxon>Flavobacteriaceae</taxon>
        <taxon>Flavobacterium</taxon>
    </lineage>
</organism>
<dbReference type="KEGG" id="fse:DI487_02380"/>
<dbReference type="Proteomes" id="UP000245429">
    <property type="component" value="Chromosome"/>
</dbReference>
<name>A0A2U8QYE3_9FLAO</name>
<dbReference type="EMBL" id="CP029463">
    <property type="protein sequence ID" value="AWM15240.1"/>
    <property type="molecule type" value="Genomic_DNA"/>
</dbReference>
<evidence type="ECO:0000313" key="3">
    <source>
        <dbReference type="Proteomes" id="UP000245429"/>
    </source>
</evidence>
<dbReference type="RefSeq" id="WP_109570578.1">
    <property type="nucleotide sequence ID" value="NZ_CP029463.1"/>
</dbReference>
<reference evidence="2 3" key="1">
    <citation type="submission" date="2018-05" db="EMBL/GenBank/DDBJ databases">
        <title>Flavobacterium sp. MEBiC07310.</title>
        <authorList>
            <person name="Baek K."/>
        </authorList>
    </citation>
    <scope>NUCLEOTIDE SEQUENCE [LARGE SCALE GENOMIC DNA]</scope>
    <source>
        <strain evidence="2 3">MEBiC07310</strain>
    </source>
</reference>
<proteinExistence type="predicted"/>
<feature type="chain" id="PRO_5016139837" evidence="1">
    <location>
        <begin position="20"/>
        <end position="175"/>
    </location>
</feature>
<protein>
    <submittedName>
        <fullName evidence="2">DUF4252 domain-containing protein</fullName>
    </submittedName>
</protein>
<keyword evidence="3" id="KW-1185">Reference proteome</keyword>
<evidence type="ECO:0000313" key="2">
    <source>
        <dbReference type="EMBL" id="AWM15240.1"/>
    </source>
</evidence>
<dbReference type="OrthoDB" id="705638at2"/>
<evidence type="ECO:0000256" key="1">
    <source>
        <dbReference type="SAM" id="SignalP"/>
    </source>
</evidence>
<dbReference type="AlphaFoldDB" id="A0A2U8QYE3"/>
<keyword evidence="1" id="KW-0732">Signal</keyword>
<accession>A0A2U8QYE3</accession>
<feature type="signal peptide" evidence="1">
    <location>
        <begin position="1"/>
        <end position="19"/>
    </location>
</feature>
<dbReference type="Pfam" id="PF14060">
    <property type="entry name" value="DUF4252"/>
    <property type="match status" value="1"/>
</dbReference>